<dbReference type="PANTHER" id="PTHR43155:SF2">
    <property type="entry name" value="CYCLIC DI-GMP PHOSPHODIESTERASE PA4108"/>
    <property type="match status" value="1"/>
</dbReference>
<evidence type="ECO:0000259" key="1">
    <source>
        <dbReference type="PROSITE" id="PS51832"/>
    </source>
</evidence>
<dbReference type="Proteomes" id="UP001165492">
    <property type="component" value="Unassembled WGS sequence"/>
</dbReference>
<dbReference type="Pfam" id="PF13487">
    <property type="entry name" value="HD_5"/>
    <property type="match status" value="1"/>
</dbReference>
<dbReference type="EMBL" id="JAJHJB010000003">
    <property type="protein sequence ID" value="MCC5464403.1"/>
    <property type="molecule type" value="Genomic_DNA"/>
</dbReference>
<dbReference type="PANTHER" id="PTHR43155">
    <property type="entry name" value="CYCLIC DI-GMP PHOSPHODIESTERASE PA4108-RELATED"/>
    <property type="match status" value="1"/>
</dbReference>
<proteinExistence type="predicted"/>
<feature type="domain" description="HD-GYP" evidence="1">
    <location>
        <begin position="104"/>
        <end position="300"/>
    </location>
</feature>
<gene>
    <name evidence="2" type="ORF">LMF89_03380</name>
</gene>
<accession>A0ABS8HML5</accession>
<dbReference type="SUPFAM" id="SSF109604">
    <property type="entry name" value="HD-domain/PDEase-like"/>
    <property type="match status" value="1"/>
</dbReference>
<sequence length="342" mass="38497">MLLNDVKENMILAQDIVDRYGRTLVTAGMPLKQELINLLKKHEIFSISVRDDKTSNYEISKAHDLINMDTRLKLISNVEDAFNSTDGLVRHLTQLQNYVNDIVSTLAKNKNVLMYLDNVNSTSDYLIMHSVNVGLFSIIIGIAMDLPYDELCLLGMGGLLHDFGKTRITKYILDKQGQLTPEEFNEIKEHAALGYNILKIDTYLDYRVTFMALQHHERCNGSGYPWGISGLQIHPLARVVAVADVYDALTTNRVYRSRLSSFEAMEIINKGNEIHFDSTVIKAFNRIAIPYQIDSNVKLTNGIEGKVLRLNSSNLARPLITTPAGIVNLLHEPDIAIIATSY</sequence>
<keyword evidence="3" id="KW-1185">Reference proteome</keyword>
<dbReference type="CDD" id="cd00077">
    <property type="entry name" value="HDc"/>
    <property type="match status" value="1"/>
</dbReference>
<dbReference type="Gene3D" id="1.10.3210.10">
    <property type="entry name" value="Hypothetical protein af1432"/>
    <property type="match status" value="1"/>
</dbReference>
<organism evidence="2 3">
    <name type="scientific">Pelosinus baikalensis</name>
    <dbReference type="NCBI Taxonomy" id="2892015"/>
    <lineage>
        <taxon>Bacteria</taxon>
        <taxon>Bacillati</taxon>
        <taxon>Bacillota</taxon>
        <taxon>Negativicutes</taxon>
        <taxon>Selenomonadales</taxon>
        <taxon>Sporomusaceae</taxon>
        <taxon>Pelosinus</taxon>
    </lineage>
</organism>
<dbReference type="InterPro" id="IPR037522">
    <property type="entry name" value="HD_GYP_dom"/>
</dbReference>
<evidence type="ECO:0000313" key="2">
    <source>
        <dbReference type="EMBL" id="MCC5464403.1"/>
    </source>
</evidence>
<dbReference type="InterPro" id="IPR003607">
    <property type="entry name" value="HD/PDEase_dom"/>
</dbReference>
<name>A0ABS8HML5_9FIRM</name>
<evidence type="ECO:0000313" key="3">
    <source>
        <dbReference type="Proteomes" id="UP001165492"/>
    </source>
</evidence>
<reference evidence="2" key="1">
    <citation type="submission" date="2021-11" db="EMBL/GenBank/DDBJ databases">
        <title>Description of a new species Pelosinus isolated from the bottom sediments of Lake Baikal.</title>
        <authorList>
            <person name="Zakharyuk A."/>
        </authorList>
    </citation>
    <scope>NUCLEOTIDE SEQUENCE</scope>
    <source>
        <strain evidence="2">Bkl1</strain>
    </source>
</reference>
<dbReference type="PROSITE" id="PS51832">
    <property type="entry name" value="HD_GYP"/>
    <property type="match status" value="1"/>
</dbReference>
<comment type="caution">
    <text evidence="2">The sequence shown here is derived from an EMBL/GenBank/DDBJ whole genome shotgun (WGS) entry which is preliminary data.</text>
</comment>
<protein>
    <submittedName>
        <fullName evidence="2">HD-GYP domain-containing protein</fullName>
    </submittedName>
</protein>
<dbReference type="SMART" id="SM00471">
    <property type="entry name" value="HDc"/>
    <property type="match status" value="1"/>
</dbReference>